<dbReference type="CDD" id="cd05379">
    <property type="entry name" value="CAP_bacterial"/>
    <property type="match status" value="1"/>
</dbReference>
<protein>
    <submittedName>
        <fullName evidence="2">CAP domain-containing protein</fullName>
    </submittedName>
</protein>
<dbReference type="EMBL" id="CP025430">
    <property type="protein sequence ID" value="AUH64558.1"/>
    <property type="molecule type" value="Genomic_DNA"/>
</dbReference>
<organism evidence="2 3">
    <name type="scientific">Paracoccus zhejiangensis</name>
    <dbReference type="NCBI Taxonomy" id="1077935"/>
    <lineage>
        <taxon>Bacteria</taxon>
        <taxon>Pseudomonadati</taxon>
        <taxon>Pseudomonadota</taxon>
        <taxon>Alphaproteobacteria</taxon>
        <taxon>Rhodobacterales</taxon>
        <taxon>Paracoccaceae</taxon>
        <taxon>Paracoccus</taxon>
    </lineage>
</organism>
<dbReference type="InterPro" id="IPR035940">
    <property type="entry name" value="CAP_sf"/>
</dbReference>
<sequence>MALMLAGCAGDRGGLHASASSKYPDVQASPPGAAQCHATSAAENATAAAATNAARRAAGLPDVQPNAVLARAAAAHACDMAERGMMAHRGRSSSGPAARVKSLGYAPRLTAENIAAGPYSLNRVLAEWNASGGHLENIRIPQVREVGIGRAVGSDGRTVFWSAVYGAPK</sequence>
<dbReference type="OrthoDB" id="9811255at2"/>
<gene>
    <name evidence="2" type="ORF">CX676_10615</name>
</gene>
<keyword evidence="3" id="KW-1185">Reference proteome</keyword>
<proteinExistence type="predicted"/>
<dbReference type="PANTHER" id="PTHR31157:SF1">
    <property type="entry name" value="SCP DOMAIN-CONTAINING PROTEIN"/>
    <property type="match status" value="1"/>
</dbReference>
<accession>A0A2H5EZ30</accession>
<dbReference type="KEGG" id="pzh:CX676_10615"/>
<evidence type="ECO:0000313" key="3">
    <source>
        <dbReference type="Proteomes" id="UP000234530"/>
    </source>
</evidence>
<evidence type="ECO:0000259" key="1">
    <source>
        <dbReference type="Pfam" id="PF00188"/>
    </source>
</evidence>
<dbReference type="InterPro" id="IPR014044">
    <property type="entry name" value="CAP_dom"/>
</dbReference>
<dbReference type="PANTHER" id="PTHR31157">
    <property type="entry name" value="SCP DOMAIN-CONTAINING PROTEIN"/>
    <property type="match status" value="1"/>
</dbReference>
<reference evidence="2 3" key="1">
    <citation type="journal article" date="2013" name="Antonie Van Leeuwenhoek">
        <title>Paracoccus zhejiangensis sp. nov., isolated from activated sludge in wastewater-treatment system.</title>
        <authorList>
            <person name="Wu Z.G."/>
            <person name="Zhang D.F."/>
            <person name="Liu Y.L."/>
            <person name="Wang F."/>
            <person name="Jiang X."/>
            <person name="Li C."/>
            <person name="Li S.P."/>
            <person name="Hong Q."/>
            <person name="Li W.J."/>
        </authorList>
    </citation>
    <scope>NUCLEOTIDE SEQUENCE [LARGE SCALE GENOMIC DNA]</scope>
    <source>
        <strain evidence="2 3">J6</strain>
    </source>
</reference>
<dbReference type="SUPFAM" id="SSF55797">
    <property type="entry name" value="PR-1-like"/>
    <property type="match status" value="1"/>
</dbReference>
<name>A0A2H5EZ30_9RHOB</name>
<dbReference type="AlphaFoldDB" id="A0A2H5EZ30"/>
<feature type="domain" description="SCP" evidence="1">
    <location>
        <begin position="50"/>
        <end position="165"/>
    </location>
</feature>
<dbReference type="Pfam" id="PF00188">
    <property type="entry name" value="CAP"/>
    <property type="match status" value="1"/>
</dbReference>
<dbReference type="Proteomes" id="UP000234530">
    <property type="component" value="Chromosome"/>
</dbReference>
<dbReference type="Gene3D" id="3.40.33.10">
    <property type="entry name" value="CAP"/>
    <property type="match status" value="1"/>
</dbReference>
<evidence type="ECO:0000313" key="2">
    <source>
        <dbReference type="EMBL" id="AUH64558.1"/>
    </source>
</evidence>